<feature type="compositionally biased region" description="Basic and acidic residues" evidence="11">
    <location>
        <begin position="2250"/>
        <end position="2263"/>
    </location>
</feature>
<comment type="similarity">
    <text evidence="2 10">Belongs to the major facilitator superfamily. Proton-dependent oligopeptide transporter (POT/PTR) (TC 2.A.17) family.</text>
</comment>
<feature type="region of interest" description="Disordered" evidence="11">
    <location>
        <begin position="2210"/>
        <end position="2263"/>
    </location>
</feature>
<evidence type="ECO:0000256" key="7">
    <source>
        <dbReference type="ARBA" id="ARBA00022989"/>
    </source>
</evidence>
<dbReference type="Pfam" id="PF00854">
    <property type="entry name" value="PTR2"/>
    <property type="match status" value="6"/>
</dbReference>
<evidence type="ECO:0000313" key="13">
    <source>
        <dbReference type="EMBL" id="CAH0108195.1"/>
    </source>
</evidence>
<evidence type="ECO:0000256" key="12">
    <source>
        <dbReference type="SAM" id="Phobius"/>
    </source>
</evidence>
<feature type="region of interest" description="Disordered" evidence="11">
    <location>
        <begin position="1407"/>
        <end position="1448"/>
    </location>
</feature>
<keyword evidence="8 12" id="KW-0472">Membrane</keyword>
<evidence type="ECO:0000256" key="6">
    <source>
        <dbReference type="ARBA" id="ARBA00022927"/>
    </source>
</evidence>
<keyword evidence="7 12" id="KW-1133">Transmembrane helix</keyword>
<feature type="transmembrane region" description="Helical" evidence="12">
    <location>
        <begin position="268"/>
        <end position="285"/>
    </location>
</feature>
<dbReference type="OrthoDB" id="8904098at2759"/>
<feature type="transmembrane region" description="Helical" evidence="12">
    <location>
        <begin position="1016"/>
        <end position="1037"/>
    </location>
</feature>
<feature type="compositionally biased region" description="Basic and acidic residues" evidence="11">
    <location>
        <begin position="1407"/>
        <end position="1418"/>
    </location>
</feature>
<evidence type="ECO:0000256" key="2">
    <source>
        <dbReference type="ARBA" id="ARBA00005982"/>
    </source>
</evidence>
<dbReference type="GO" id="GO:0016020">
    <property type="term" value="C:membrane"/>
    <property type="evidence" value="ECO:0007669"/>
    <property type="project" value="UniProtKB-SubCell"/>
</dbReference>
<feature type="transmembrane region" description="Helical" evidence="12">
    <location>
        <begin position="1375"/>
        <end position="1393"/>
    </location>
</feature>
<feature type="transmembrane region" description="Helical" evidence="12">
    <location>
        <begin position="2110"/>
        <end position="2134"/>
    </location>
</feature>
<feature type="transmembrane region" description="Helical" evidence="12">
    <location>
        <begin position="157"/>
        <end position="177"/>
    </location>
</feature>
<dbReference type="PROSITE" id="PS01022">
    <property type="entry name" value="PTR2_1"/>
    <property type="match status" value="3"/>
</dbReference>
<dbReference type="EMBL" id="CAKKLH010000281">
    <property type="protein sequence ID" value="CAH0108195.1"/>
    <property type="molecule type" value="Genomic_DNA"/>
</dbReference>
<keyword evidence="5" id="KW-0571">Peptide transport</keyword>
<feature type="transmembrane region" description="Helical" evidence="12">
    <location>
        <begin position="1694"/>
        <end position="1714"/>
    </location>
</feature>
<evidence type="ECO:0000256" key="9">
    <source>
        <dbReference type="ARBA" id="ARBA00078114"/>
    </source>
</evidence>
<keyword evidence="4 10" id="KW-0812">Transmembrane</keyword>
<feature type="transmembrane region" description="Helical" evidence="12">
    <location>
        <begin position="1594"/>
        <end position="1614"/>
    </location>
</feature>
<dbReference type="InterPro" id="IPR036259">
    <property type="entry name" value="MFS_trans_sf"/>
</dbReference>
<feature type="transmembrane region" description="Helical" evidence="12">
    <location>
        <begin position="189"/>
        <end position="209"/>
    </location>
</feature>
<organism evidence="13 14">
    <name type="scientific">Daphnia galeata</name>
    <dbReference type="NCBI Taxonomy" id="27404"/>
    <lineage>
        <taxon>Eukaryota</taxon>
        <taxon>Metazoa</taxon>
        <taxon>Ecdysozoa</taxon>
        <taxon>Arthropoda</taxon>
        <taxon>Crustacea</taxon>
        <taxon>Branchiopoda</taxon>
        <taxon>Diplostraca</taxon>
        <taxon>Cladocera</taxon>
        <taxon>Anomopoda</taxon>
        <taxon>Daphniidae</taxon>
        <taxon>Daphnia</taxon>
    </lineage>
</organism>
<evidence type="ECO:0000256" key="3">
    <source>
        <dbReference type="ARBA" id="ARBA00022448"/>
    </source>
</evidence>
<dbReference type="GO" id="GO:0022857">
    <property type="term" value="F:transmembrane transporter activity"/>
    <property type="evidence" value="ECO:0007669"/>
    <property type="project" value="InterPro"/>
</dbReference>
<comment type="subcellular location">
    <subcellularLocation>
        <location evidence="1 10">Membrane</location>
        <topology evidence="1 10">Multi-pass membrane protein</topology>
    </subcellularLocation>
</comment>
<feature type="transmembrane region" description="Helical" evidence="12">
    <location>
        <begin position="858"/>
        <end position="878"/>
    </location>
</feature>
<dbReference type="PROSITE" id="PS01023">
    <property type="entry name" value="PTR2_2"/>
    <property type="match status" value="3"/>
</dbReference>
<evidence type="ECO:0000256" key="8">
    <source>
        <dbReference type="ARBA" id="ARBA00023136"/>
    </source>
</evidence>
<feature type="transmembrane region" description="Helical" evidence="12">
    <location>
        <begin position="315"/>
        <end position="336"/>
    </location>
</feature>
<feature type="transmembrane region" description="Helical" evidence="12">
    <location>
        <begin position="87"/>
        <end position="106"/>
    </location>
</feature>
<feature type="transmembrane region" description="Helical" evidence="12">
    <location>
        <begin position="1773"/>
        <end position="1790"/>
    </location>
</feature>
<feature type="transmembrane region" description="Helical" evidence="12">
    <location>
        <begin position="1659"/>
        <end position="1682"/>
    </location>
</feature>
<reference evidence="13" key="1">
    <citation type="submission" date="2021-11" db="EMBL/GenBank/DDBJ databases">
        <authorList>
            <person name="Schell T."/>
        </authorList>
    </citation>
    <scope>NUCLEOTIDE SEQUENCE</scope>
    <source>
        <strain evidence="13">M5</strain>
    </source>
</reference>
<sequence>MVATDPQDEFKKMKYPVSVFFIIVNEFCERFSYYGMKTVLGLYFRNILLYDESESTVYYHLFSMLCYFTPVFGAILADTYLGKFKTILYLSILYACGNIILSVASIPNTLPQKEFSLLGLFIIGVGTGGIKPCVSAFGGEQFVRPQQDKQLEQFFSYFYISINAGSLLSTLLTPILREDVQCFGQNSCFPLAFGVPAVLMVVAIAVFFFGKWNYKMRPTEGNIMVDVSKCIAHAIGRKFKNTEEKHDHWLDFACDKFDNQLIKDIKQVLHVLVLYLPIPIFWALYDQQGSRWLFQATRMDGSLGFMSIKPDQIGIVNPLLIIAITPLFNSLIYPCFKKCGLLTPLQRIGTGGLLIGISFVISGIVELNLETTYPRIPATGLTQLNFINTLPCPVNISYSHANQPDKWLELNAKTYSFERDLSDGPIRVKANLLSPICGNVDFTTAEWTGTIQGVSTKAFSVIVTGRNGKLEVARMNTEEPLDKANSGQPRVGFVLNLNDDSFDQGNITLKSNERIIHFPFVASNGSSAIDRLLSTDVYEVAVGEYQVYIPRKDGRVNTDDPAGTITVLQGGCYTIVVQRSLNPLSNENEDGLLMPIEVTPYSSVHMMWLLPQYFIITAGEVMFSVTGLQFSFTQAPERMQSVMQAAWLLNVAFGNLIVTVVAKAKLIPRQSMEFFLFAGLIALDIILFVILAVRYTYVEDDKEKNDNKKRSTTPKYPVAVFFIVVNEFCERFSYYGMKTVLTLYLRDVLLFDENDSTVWYHLFSMLCYFTPVFGAILADTYLGKFRTILYLSCLYACGNVLLSVASIPNTLPQKEFSLLGLFIIALGTGGIKPCVSAFGGEQFVRPQQDKQLEQFFSVFYFAINAGSLISTFVTPILREDVQCFGSNSCFPLAFGVPAVLMIVAVAIFFAGKWNYKIRPAEGNVMVDVAKCVTHAIGRKLKNKEEKHEHWIDFAGDKFDRQLIQDIKQVLRVLLLYVPIPVFWALFDQQGSRWTFQATRMDGTLGATTIKPDQLQIVNPLLILALVPVFESVIYPCFKKCGLLTPLQRIGAGGLLAGLAFVISGIVELQLEPTYPRIPDAGLTQLNFINTLPCPINVSYHTGGQIKWIEVNATSYMFERNLRDQPVEVTAHLINPVCGQVNFSTPTWTGTIKGASTKGFSVVATGQNGTLDLVRMDNEEPLDKSSTGQPRVGFILHMDDQSLVQVNITIKSGDRSIHFTTKSFSTSPAARFIQTEVRDIDAGTYDVFVPRQNGELIMENPDGRITVMQGGSYTFVAQQPHSNPQLMDLKTNQLLMPVQVTPDSSVHMLWLVPQYFVMTIAEVMFSVTGLQFSFTQAPASMQSVMQAAWLLTIAFGNLIVIIVAEAKGIPRQSMEFFLFAGLMAVDMLLFFYLASKYTYVEVDDKTEKGAGDDEKKVPDRFPSSIKLGTENSAKPSAGNGTENKGFSDDTPMTNLIEYSFEVNALGGIKMSRQSISSSSDSEVLAVEKIAPPLDKDQMTPANLTQKPLDVEQPDKNVKLKYPKSVFCIIVNEFCERFNFYGMRTVLTLYMRQILDFSEDKATVFYHTFLMLSYFSPIPGSILADTYLGKFKTIAYLSVFYAFGSIILAMAAIPNFLPQTGFSMTGLLIIAIGTGGIKPCVSAFGGDQFVRPQQDRELEGFFAVFYFSVNAGSLISTAVTPILRSEVSCFGDTTCYPLAFGVPAILMLVSVVIFLAGKPLYTIKKPHGNIMGQFFKCIGHAISRKWKAKGEKHDHWLDFASDKFDKQLIEDVKRVLAVGFVFIPLPMFWALYDQQGSRWTFQASRMDGDLGSVVVKPDQMQIVNPLLILILVPIFETLIYPCFKKSGILTPLRRIGAGLVLCGLSFVVSGFLELALEPTYAIIPANGRIQLNFINTLPCEVNVEYQVTDANEKFTLNKNTYKFAQDLEAETDIFVRASLNNSNCGNYNIQFDGIDTGKVNLGNGTGTKGYSILITERAKNLIITRLNNEEQLEKSVSGLPFVAFFLDDQTYESNSGWNITMVQKLKKKTFEYVYHLNNTSETTPEVDSIVQTDYQETETGFYDLSLNGIGIGKLENLIQGGVYRVIIQKALNKTDYYHVMPVEVTPPNSVNIMWLLPQYFVVTFGEVMFSITGLQFSYSQAPESMKSVMTAIWLMVVAFGNLIDIIVISVQSEDPNAGLSQAQEFFMFAGIMAIAVVLFILMSWNYKYVEDEKKEEDDGEKKRLSGPTTSTPLEFIRKNSSSSSSSSSDEEKETKKGEENKGFSE</sequence>
<dbReference type="FunFam" id="1.20.1250.20:FF:000379">
    <property type="entry name" value="Uncharacterized protein, isoform A"/>
    <property type="match status" value="2"/>
</dbReference>
<comment type="caution">
    <text evidence="13">The sequence shown here is derived from an EMBL/GenBank/DDBJ whole genome shotgun (WGS) entry which is preliminary data.</text>
</comment>
<feature type="transmembrane region" description="Helical" evidence="12">
    <location>
        <begin position="788"/>
        <end position="807"/>
    </location>
</feature>
<dbReference type="Gene3D" id="1.20.1250.20">
    <property type="entry name" value="MFS general substrate transporter like domains"/>
    <property type="match status" value="6"/>
</dbReference>
<evidence type="ECO:0000256" key="11">
    <source>
        <dbReference type="SAM" id="MobiDB-lite"/>
    </source>
</evidence>
<feature type="transmembrane region" description="Helical" evidence="12">
    <location>
        <begin position="348"/>
        <end position="365"/>
    </location>
</feature>
<feature type="transmembrane region" description="Helical" evidence="12">
    <location>
        <begin position="1853"/>
        <end position="1874"/>
    </location>
</feature>
<feature type="transmembrane region" description="Helical" evidence="12">
    <location>
        <begin position="2183"/>
        <end position="2202"/>
    </location>
</feature>
<evidence type="ECO:0000313" key="14">
    <source>
        <dbReference type="Proteomes" id="UP000789390"/>
    </source>
</evidence>
<accession>A0A8J2WM73</accession>
<dbReference type="SUPFAM" id="SSF103473">
    <property type="entry name" value="MFS general substrate transporter"/>
    <property type="match status" value="4"/>
</dbReference>
<feature type="transmembrane region" description="Helical" evidence="12">
    <location>
        <begin position="1049"/>
        <end position="1066"/>
    </location>
</feature>
<feature type="transmembrane region" description="Helical" evidence="12">
    <location>
        <begin position="969"/>
        <end position="986"/>
    </location>
</feature>
<feature type="compositionally biased region" description="Polar residues" evidence="11">
    <location>
        <begin position="1428"/>
        <end position="1443"/>
    </location>
</feature>
<keyword evidence="6" id="KW-0653">Protein transport</keyword>
<gene>
    <name evidence="13" type="ORF">DGAL_LOCUS11564</name>
</gene>
<feature type="transmembrane region" description="Helical" evidence="12">
    <location>
        <begin position="57"/>
        <end position="75"/>
    </location>
</feature>
<feature type="transmembrane region" description="Helical" evidence="12">
    <location>
        <begin position="1620"/>
        <end position="1639"/>
    </location>
</feature>
<dbReference type="InterPro" id="IPR000109">
    <property type="entry name" value="POT_fam"/>
</dbReference>
<proteinExistence type="inferred from homology"/>
<dbReference type="CDD" id="cd17347">
    <property type="entry name" value="MFS_SLC15A1_2_like"/>
    <property type="match status" value="3"/>
</dbReference>
<feature type="transmembrane region" description="Helical" evidence="12">
    <location>
        <begin position="819"/>
        <end position="838"/>
    </location>
</feature>
<feature type="transmembrane region" description="Helical" evidence="12">
    <location>
        <begin position="2146"/>
        <end position="2168"/>
    </location>
</feature>
<protein>
    <recommendedName>
        <fullName evidence="9">Oligopeptide transporter 1</fullName>
    </recommendedName>
</protein>
<feature type="transmembrane region" description="Helical" evidence="12">
    <location>
        <begin position="118"/>
        <end position="137"/>
    </location>
</feature>
<feature type="transmembrane region" description="Helical" evidence="12">
    <location>
        <begin position="613"/>
        <end position="633"/>
    </location>
</feature>
<keyword evidence="3 10" id="KW-0813">Transport</keyword>
<dbReference type="GO" id="GO:0015031">
    <property type="term" value="P:protein transport"/>
    <property type="evidence" value="ECO:0007669"/>
    <property type="project" value="UniProtKB-KW"/>
</dbReference>
<feature type="transmembrane region" description="Helical" evidence="12">
    <location>
        <begin position="645"/>
        <end position="662"/>
    </location>
</feature>
<evidence type="ECO:0000256" key="1">
    <source>
        <dbReference type="ARBA" id="ARBA00004141"/>
    </source>
</evidence>
<dbReference type="FunFam" id="1.20.1250.20:FF:000049">
    <property type="entry name" value="Solute carrier family 15 member 2"/>
    <property type="match status" value="3"/>
</dbReference>
<dbReference type="Proteomes" id="UP000789390">
    <property type="component" value="Unassembled WGS sequence"/>
</dbReference>
<dbReference type="PANTHER" id="PTHR11654">
    <property type="entry name" value="OLIGOPEPTIDE TRANSPORTER-RELATED"/>
    <property type="match status" value="1"/>
</dbReference>
<evidence type="ECO:0000256" key="4">
    <source>
        <dbReference type="ARBA" id="ARBA00022692"/>
    </source>
</evidence>
<feature type="transmembrane region" description="Helical" evidence="12">
    <location>
        <begin position="1343"/>
        <end position="1363"/>
    </location>
</feature>
<feature type="transmembrane region" description="Helical" evidence="12">
    <location>
        <begin position="1820"/>
        <end position="1841"/>
    </location>
</feature>
<feature type="transmembrane region" description="Helical" evidence="12">
    <location>
        <begin position="890"/>
        <end position="910"/>
    </location>
</feature>
<feature type="transmembrane region" description="Helical" evidence="12">
    <location>
        <begin position="674"/>
        <end position="697"/>
    </location>
</feature>
<evidence type="ECO:0000256" key="10">
    <source>
        <dbReference type="RuleBase" id="RU003755"/>
    </source>
</evidence>
<name>A0A8J2WM73_9CRUS</name>
<dbReference type="InterPro" id="IPR018456">
    <property type="entry name" value="PTR2_symporter_CS"/>
</dbReference>
<dbReference type="GO" id="GO:0006857">
    <property type="term" value="P:oligopeptide transport"/>
    <property type="evidence" value="ECO:0007669"/>
    <property type="project" value="InterPro"/>
</dbReference>
<evidence type="ECO:0000256" key="5">
    <source>
        <dbReference type="ARBA" id="ARBA00022856"/>
    </source>
</evidence>
<feature type="transmembrane region" description="Helical" evidence="12">
    <location>
        <begin position="757"/>
        <end position="776"/>
    </location>
</feature>
<keyword evidence="14" id="KW-1185">Reference proteome</keyword>